<dbReference type="SUPFAM" id="SSF51120">
    <property type="entry name" value="beta-Roll"/>
    <property type="match status" value="4"/>
</dbReference>
<dbReference type="SUPFAM" id="SSF51294">
    <property type="entry name" value="Hedgehog/intein (Hint) domain"/>
    <property type="match status" value="1"/>
</dbReference>
<dbReference type="Proteomes" id="UP000243859">
    <property type="component" value="Unassembled WGS sequence"/>
</dbReference>
<gene>
    <name evidence="5" type="ORF">C8N32_10478</name>
</gene>
<dbReference type="PROSITE" id="PS00330">
    <property type="entry name" value="HEMOLYSIN_CALCIUM"/>
    <property type="match status" value="8"/>
</dbReference>
<feature type="region of interest" description="Disordered" evidence="3">
    <location>
        <begin position="1"/>
        <end position="80"/>
    </location>
</feature>
<organism evidence="5 6">
    <name type="scientific">Rhodovulum imhoffii</name>
    <dbReference type="NCBI Taxonomy" id="365340"/>
    <lineage>
        <taxon>Bacteria</taxon>
        <taxon>Pseudomonadati</taxon>
        <taxon>Pseudomonadota</taxon>
        <taxon>Alphaproteobacteria</taxon>
        <taxon>Rhodobacterales</taxon>
        <taxon>Paracoccaceae</taxon>
        <taxon>Rhodovulum</taxon>
    </lineage>
</organism>
<dbReference type="RefSeq" id="WP_107891329.1">
    <property type="nucleotide sequence ID" value="NZ_NHSI01000016.1"/>
</dbReference>
<dbReference type="InterPro" id="IPR001343">
    <property type="entry name" value="Hemolysn_Ca-bd"/>
</dbReference>
<evidence type="ECO:0000313" key="6">
    <source>
        <dbReference type="Proteomes" id="UP000243859"/>
    </source>
</evidence>
<dbReference type="PANTHER" id="PTHR38340:SF1">
    <property type="entry name" value="S-LAYER PROTEIN"/>
    <property type="match status" value="1"/>
</dbReference>
<dbReference type="InterPro" id="IPR028992">
    <property type="entry name" value="Hedgehog/Intein_dom"/>
</dbReference>
<dbReference type="AlphaFoldDB" id="A0A2T5BU22"/>
<dbReference type="PANTHER" id="PTHR38340">
    <property type="entry name" value="S-LAYER PROTEIN"/>
    <property type="match status" value="1"/>
</dbReference>
<dbReference type="PRINTS" id="PR00313">
    <property type="entry name" value="CABNDNGRPT"/>
</dbReference>
<reference evidence="5 6" key="1">
    <citation type="submission" date="2018-04" db="EMBL/GenBank/DDBJ databases">
        <title>Genomic Encyclopedia of Archaeal and Bacterial Type Strains, Phase II (KMG-II): from individual species to whole genera.</title>
        <authorList>
            <person name="Goeker M."/>
        </authorList>
    </citation>
    <scope>NUCLEOTIDE SEQUENCE [LARGE SCALE GENOMIC DNA]</scope>
    <source>
        <strain evidence="5 6">DSM 18064</strain>
    </source>
</reference>
<dbReference type="CDD" id="cd00081">
    <property type="entry name" value="Hint"/>
    <property type="match status" value="1"/>
</dbReference>
<evidence type="ECO:0000259" key="4">
    <source>
        <dbReference type="Pfam" id="PF13403"/>
    </source>
</evidence>
<comment type="subcellular location">
    <subcellularLocation>
        <location evidence="1">Secreted</location>
    </subcellularLocation>
</comment>
<feature type="region of interest" description="Disordered" evidence="3">
    <location>
        <begin position="583"/>
        <end position="616"/>
    </location>
</feature>
<feature type="domain" description="Hedgehog/Intein (Hint)" evidence="4">
    <location>
        <begin position="798"/>
        <end position="944"/>
    </location>
</feature>
<dbReference type="EMBL" id="QAAA01000004">
    <property type="protein sequence ID" value="PTN02967.1"/>
    <property type="molecule type" value="Genomic_DNA"/>
</dbReference>
<name>A0A2T5BU22_9RHOB</name>
<dbReference type="InterPro" id="IPR050557">
    <property type="entry name" value="RTX_toxin/Mannuronan_C5-epim"/>
</dbReference>
<protein>
    <submittedName>
        <fullName evidence="5">Ca2+-binding RTX toxin-like protein</fullName>
    </submittedName>
</protein>
<dbReference type="Pfam" id="PF13403">
    <property type="entry name" value="Hint_2"/>
    <property type="match status" value="1"/>
</dbReference>
<dbReference type="InterPro" id="IPR036844">
    <property type="entry name" value="Hint_dom_sf"/>
</dbReference>
<dbReference type="GO" id="GO:0005509">
    <property type="term" value="F:calcium ion binding"/>
    <property type="evidence" value="ECO:0007669"/>
    <property type="project" value="InterPro"/>
</dbReference>
<comment type="caution">
    <text evidence="5">The sequence shown here is derived from an EMBL/GenBank/DDBJ whole genome shotgun (WGS) entry which is preliminary data.</text>
</comment>
<evidence type="ECO:0000256" key="3">
    <source>
        <dbReference type="SAM" id="MobiDB-lite"/>
    </source>
</evidence>
<accession>A0A2T5BU22</accession>
<dbReference type="Pfam" id="PF00353">
    <property type="entry name" value="HemolysinCabind"/>
    <property type="match status" value="9"/>
</dbReference>
<evidence type="ECO:0000313" key="5">
    <source>
        <dbReference type="EMBL" id="PTN02967.1"/>
    </source>
</evidence>
<dbReference type="OrthoDB" id="6305173at2"/>
<dbReference type="GO" id="GO:0005576">
    <property type="term" value="C:extracellular region"/>
    <property type="evidence" value="ECO:0007669"/>
    <property type="project" value="UniProtKB-SubCell"/>
</dbReference>
<proteinExistence type="predicted"/>
<dbReference type="Gene3D" id="2.170.16.10">
    <property type="entry name" value="Hedgehog/Intein (Hint) domain"/>
    <property type="match status" value="1"/>
</dbReference>
<keyword evidence="2" id="KW-0964">Secreted</keyword>
<dbReference type="InterPro" id="IPR011049">
    <property type="entry name" value="Serralysin-like_metalloprot_C"/>
</dbReference>
<evidence type="ECO:0000256" key="2">
    <source>
        <dbReference type="ARBA" id="ARBA00022525"/>
    </source>
</evidence>
<dbReference type="Gene3D" id="2.150.10.10">
    <property type="entry name" value="Serralysin-like metalloprotease, C-terminal"/>
    <property type="match status" value="7"/>
</dbReference>
<evidence type="ECO:0000256" key="1">
    <source>
        <dbReference type="ARBA" id="ARBA00004613"/>
    </source>
</evidence>
<dbReference type="InterPro" id="IPR018511">
    <property type="entry name" value="Hemolysin-typ_Ca-bd_CS"/>
</dbReference>
<sequence length="1004" mass="103829">MADIPHDTLENATGPHIVDGTSGSDSIHAGYGSDPERDRIDNQDAPDGSDDDVVQANGGDDTVESGPGDDTVFGSGGDDRIFSGEGDDVVYGDRGVYTAQGILDWSDVTTDRYGDASTTVSAGGTDVAVTIEGPSGGRVEWNEHAAGSYYIPSQTLSRATHTTTISFDTAVQDATFTLFDVDAGVIGDFDDGEWDDVEGAWKDKVTIIALDQYGNRLPVEFTGLDIGHRVSGNSVQGGWRTGDVTVRVLGEVTSIQVILEDGDGYVRVDDDEVVFYDAHGEVGIGDVSFGVTAPPPPGNDYIDAGAGNDSIVSDGGNDTIYAGTGNDTVVADPGDHLIYAGTGKDVIIEGDGNSEIHGGDDEDSITAGGGSDTVFAGSQADTVFGGTGDDFLFGQGQEDKLYGQDGNDFLDGGAGVDTLLGGEGHDTIYGGNRWDLLRGGDGNDSLVGDQYGVLTSGGATRVGGTAQSTLDVTAYASDVAWSAGAATSPVKISNAYGTPVDLYHINPDGTLVLVASGLPAGGNVVDVVRGANYVVVDPETGALVQTFLDPLDNGIDASGGQTKTLYVFPDSNDTLLGEGGDDTLRGMGGNDSLSGGAGDDLLDGGAGDDVLRGDEGRDTLYGGDGNDRLFGLADNDTLSGDAGNDSLYGGTGADLLFGGAGDDVLYGEAGDDTLEGGAGADILDGGDGSDTLDGGAGNDLLVVGSGDRAEGGGDRDTFSLDTGQTGAGDTFFIDGGSGSSAPDDADDYDKIDLNGLKKVAGSYSGKMDSDGNSWTGTIRVTDGTDTWTVDFKEIEAPICFTRGTLIETEGGPVPVENLRQGDRVLTKDHGARPLRWIGGTRLGARELAAQENLRPIRIRAGALGVGRPSRDLLVSPQHRVLVNSRIVGRMFEVEEVLVAAKHLLSVDGVEPAGGAHGAEYFHLLFDRHEIVFANGAEAESLYTGPQALKSLSPAARQEIFTLFPELATLDHDRLPDPARLFVTGRQGRKLAERHAKNRSQPLQA</sequence>
<keyword evidence="6" id="KW-1185">Reference proteome</keyword>